<feature type="domain" description="SsuA/THI5-like" evidence="14">
    <location>
        <begin position="37"/>
        <end position="264"/>
    </location>
</feature>
<comment type="catalytic activity">
    <reaction evidence="11">
        <text>N(6)-(pyridoxal phosphate)-L-lysyl-[4-amino-5-hydroxymethyl-2-methylpyrimidine phosphate synthase] + L-histidyl-[4-amino-5-hydroxymethyl-2-methylpyrimidine phosphate synthase] + 2 Fe(3+) + 4 H2O = L-lysyl-[4-amino-5-hydroxymethyl-2-methylpyrimidine phosphate synthase] + (2S)-2-amino-5-hydroxy-4-oxopentanoyl-[4-amino-5-hydroxymethyl-2-methylpyrimidine phosphate synthase] + 4-amino-2-methyl-5-(phosphooxymethyl)pyrimidine + 3-oxopropanoate + 2 Fe(2+) + 2 H(+)</text>
        <dbReference type="Rhea" id="RHEA:65756"/>
        <dbReference type="Rhea" id="RHEA-COMP:16892"/>
        <dbReference type="Rhea" id="RHEA-COMP:16893"/>
        <dbReference type="Rhea" id="RHEA-COMP:16894"/>
        <dbReference type="Rhea" id="RHEA-COMP:16895"/>
        <dbReference type="ChEBI" id="CHEBI:15377"/>
        <dbReference type="ChEBI" id="CHEBI:15378"/>
        <dbReference type="ChEBI" id="CHEBI:29033"/>
        <dbReference type="ChEBI" id="CHEBI:29034"/>
        <dbReference type="ChEBI" id="CHEBI:29969"/>
        <dbReference type="ChEBI" id="CHEBI:29979"/>
        <dbReference type="ChEBI" id="CHEBI:33190"/>
        <dbReference type="ChEBI" id="CHEBI:58354"/>
        <dbReference type="ChEBI" id="CHEBI:143915"/>
        <dbReference type="ChEBI" id="CHEBI:157692"/>
    </reaction>
    <physiologicalReaction direction="left-to-right" evidence="11">
        <dbReference type="Rhea" id="RHEA:65757"/>
    </physiologicalReaction>
</comment>
<evidence type="ECO:0000256" key="7">
    <source>
        <dbReference type="ARBA" id="ARBA00022898"/>
    </source>
</evidence>
<evidence type="ECO:0000256" key="9">
    <source>
        <dbReference type="ARBA" id="ARBA00023004"/>
    </source>
</evidence>
<evidence type="ECO:0000256" key="13">
    <source>
        <dbReference type="SAM" id="SignalP"/>
    </source>
</evidence>
<dbReference type="GO" id="GO:0016740">
    <property type="term" value="F:transferase activity"/>
    <property type="evidence" value="ECO:0007669"/>
    <property type="project" value="UniProtKB-KW"/>
</dbReference>
<gene>
    <name evidence="15" type="primary">ribY_2</name>
    <name evidence="15" type="ORF">Mgrana_01307</name>
</gene>
<dbReference type="Pfam" id="PF09084">
    <property type="entry name" value="NMT1"/>
    <property type="match status" value="1"/>
</dbReference>
<evidence type="ECO:0000256" key="5">
    <source>
        <dbReference type="ARBA" id="ARBA00022679"/>
    </source>
</evidence>
<keyword evidence="8" id="KW-0784">Thiamine biosynthesis</keyword>
<evidence type="ECO:0000256" key="8">
    <source>
        <dbReference type="ARBA" id="ARBA00022977"/>
    </source>
</evidence>
<dbReference type="OrthoDB" id="9815602at2"/>
<dbReference type="AlphaFoldDB" id="A0A399FBW7"/>
<dbReference type="PANTHER" id="PTHR31528:SF1">
    <property type="entry name" value="4-AMINO-5-HYDROXYMETHYL-2-METHYLPYRIMIDINE PHOSPHATE SYNTHASE THI11-RELATED"/>
    <property type="match status" value="1"/>
</dbReference>
<comment type="pathway">
    <text evidence="2">Cofactor biosynthesis; thiamine diphosphate biosynthesis.</text>
</comment>
<evidence type="ECO:0000256" key="6">
    <source>
        <dbReference type="ARBA" id="ARBA00022723"/>
    </source>
</evidence>
<dbReference type="SUPFAM" id="SSF53850">
    <property type="entry name" value="Periplasmic binding protein-like II"/>
    <property type="match status" value="1"/>
</dbReference>
<sequence>MRKWSALLAVGALALCSLASAQNLVKVNLQLKWFPQAQFAGFFVAKERGFYKAQGLDVTLLPAGDQSPIQVVVSGAADFGTTWIADLLTAREKGLPVVHIAQMFQKSGFTLVSLKSSGIKDLCAIKGKSVGVWPSGNEYPVVALFRKCGLTSSLDPKVSNPDVTAVTYPFDPALVFPNRVQLVSAMTYNEVDQIIGLGYDESKLDIFPLADHGINLLEDNIFTTEKVLNDKNFKGSGMSGREIAARLIKASLQGWDWAVKNQAETVEKYVLPFCGNTCKGSGTRSGAKEHQTWQMTEVAKLYNAGPTLKGWAGFLVPAEYQASVKLLRDQNILSKDPPAAAVDYGPWEQATGKKASDYK</sequence>
<name>A0A399FBW7_9DEIN</name>
<dbReference type="GO" id="GO:0046872">
    <property type="term" value="F:metal ion binding"/>
    <property type="evidence" value="ECO:0007669"/>
    <property type="project" value="UniProtKB-KW"/>
</dbReference>
<keyword evidence="16" id="KW-1185">Reference proteome</keyword>
<evidence type="ECO:0000256" key="11">
    <source>
        <dbReference type="ARBA" id="ARBA00048179"/>
    </source>
</evidence>
<comment type="function">
    <text evidence="1">Responsible for the formation of the pyrimidine heterocycle in the thiamine biosynthesis pathway. Catalyzes the formation of hydroxymethylpyrimidine phosphate (HMP-P) from histidine and pyridoxal phosphate (PLP). The protein uses PLP and the active site histidine to form HMP-P, generating an inactive enzyme. The enzyme can only undergo a single turnover, which suggests it is a suicide enzyme.</text>
</comment>
<protein>
    <recommendedName>
        <fullName evidence="10">Thiamine pyrimidine synthase</fullName>
    </recommendedName>
</protein>
<feature type="chain" id="PRO_5030071915" description="Thiamine pyrimidine synthase" evidence="13">
    <location>
        <begin position="22"/>
        <end position="359"/>
    </location>
</feature>
<keyword evidence="7" id="KW-0663">Pyridoxal phosphate</keyword>
<dbReference type="GO" id="GO:0009228">
    <property type="term" value="P:thiamine biosynthetic process"/>
    <property type="evidence" value="ECO:0007669"/>
    <property type="project" value="UniProtKB-KW"/>
</dbReference>
<evidence type="ECO:0000259" key="14">
    <source>
        <dbReference type="Pfam" id="PF09084"/>
    </source>
</evidence>
<keyword evidence="13" id="KW-0732">Signal</keyword>
<comment type="caution">
    <text evidence="15">The sequence shown here is derived from an EMBL/GenBank/DDBJ whole genome shotgun (WGS) entry which is preliminary data.</text>
</comment>
<feature type="region of interest" description="Disordered" evidence="12">
    <location>
        <begin position="336"/>
        <end position="359"/>
    </location>
</feature>
<dbReference type="PANTHER" id="PTHR31528">
    <property type="entry name" value="4-AMINO-5-HYDROXYMETHYL-2-METHYLPYRIMIDINE PHOSPHATE SYNTHASE THI11-RELATED"/>
    <property type="match status" value="1"/>
</dbReference>
<feature type="signal peptide" evidence="13">
    <location>
        <begin position="1"/>
        <end position="21"/>
    </location>
</feature>
<dbReference type="InterPro" id="IPR015168">
    <property type="entry name" value="SsuA/THI5"/>
</dbReference>
<reference evidence="15 16" key="1">
    <citation type="submission" date="2018-08" db="EMBL/GenBank/DDBJ databases">
        <title>Meiothermus granaticius genome AF-68 sequencing project.</title>
        <authorList>
            <person name="Da Costa M.S."/>
            <person name="Albuquerque L."/>
            <person name="Raposo P."/>
            <person name="Froufe H.J.C."/>
            <person name="Barroso C.S."/>
            <person name="Egas C."/>
        </authorList>
    </citation>
    <scope>NUCLEOTIDE SEQUENCE [LARGE SCALE GENOMIC DNA]</scope>
    <source>
        <strain evidence="15 16">AF-68</strain>
    </source>
</reference>
<keyword evidence="9" id="KW-0408">Iron</keyword>
<keyword evidence="5" id="KW-0808">Transferase</keyword>
<evidence type="ECO:0000256" key="12">
    <source>
        <dbReference type="SAM" id="MobiDB-lite"/>
    </source>
</evidence>
<dbReference type="Proteomes" id="UP000266178">
    <property type="component" value="Unassembled WGS sequence"/>
</dbReference>
<accession>A0A399FBW7</accession>
<dbReference type="EMBL" id="QWLB01000014">
    <property type="protein sequence ID" value="RIH92769.1"/>
    <property type="molecule type" value="Genomic_DNA"/>
</dbReference>
<dbReference type="RefSeq" id="WP_119356810.1">
    <property type="nucleotide sequence ID" value="NZ_BJXM01000010.1"/>
</dbReference>
<comment type="subunit">
    <text evidence="4">Homodimer.</text>
</comment>
<organism evidence="15 16">
    <name type="scientific">Meiothermus granaticius NBRC 107808</name>
    <dbReference type="NCBI Taxonomy" id="1227551"/>
    <lineage>
        <taxon>Bacteria</taxon>
        <taxon>Thermotogati</taxon>
        <taxon>Deinococcota</taxon>
        <taxon>Deinococci</taxon>
        <taxon>Thermales</taxon>
        <taxon>Thermaceae</taxon>
        <taxon>Meiothermus</taxon>
    </lineage>
</organism>
<evidence type="ECO:0000313" key="15">
    <source>
        <dbReference type="EMBL" id="RIH92769.1"/>
    </source>
</evidence>
<evidence type="ECO:0000256" key="10">
    <source>
        <dbReference type="ARBA" id="ARBA00033171"/>
    </source>
</evidence>
<evidence type="ECO:0000256" key="4">
    <source>
        <dbReference type="ARBA" id="ARBA00011738"/>
    </source>
</evidence>
<evidence type="ECO:0000256" key="3">
    <source>
        <dbReference type="ARBA" id="ARBA00009406"/>
    </source>
</evidence>
<dbReference type="Gene3D" id="3.40.190.10">
    <property type="entry name" value="Periplasmic binding protein-like II"/>
    <property type="match status" value="2"/>
</dbReference>
<dbReference type="InterPro" id="IPR027939">
    <property type="entry name" value="NMT1/THI5"/>
</dbReference>
<comment type="similarity">
    <text evidence="3">Belongs to the NMT1/THI5 family.</text>
</comment>
<keyword evidence="6" id="KW-0479">Metal-binding</keyword>
<evidence type="ECO:0000313" key="16">
    <source>
        <dbReference type="Proteomes" id="UP000266178"/>
    </source>
</evidence>
<evidence type="ECO:0000256" key="1">
    <source>
        <dbReference type="ARBA" id="ARBA00003469"/>
    </source>
</evidence>
<evidence type="ECO:0000256" key="2">
    <source>
        <dbReference type="ARBA" id="ARBA00004948"/>
    </source>
</evidence>
<proteinExistence type="inferred from homology"/>